<evidence type="ECO:0000256" key="1">
    <source>
        <dbReference type="SAM" id="MobiDB-lite"/>
    </source>
</evidence>
<dbReference type="SMART" id="SM00355">
    <property type="entry name" value="ZnF_C2H2"/>
    <property type="match status" value="2"/>
</dbReference>
<dbReference type="PANTHER" id="PTHR21354:SF0">
    <property type="entry name" value="ZINC FINGER PROTEIN 511"/>
    <property type="match status" value="1"/>
</dbReference>
<reference evidence="3 4" key="1">
    <citation type="submission" date="2016-07" db="EMBL/GenBank/DDBJ databases">
        <title>Pervasive Adenine N6-methylation of Active Genes in Fungi.</title>
        <authorList>
            <consortium name="DOE Joint Genome Institute"/>
            <person name="Mondo S.J."/>
            <person name="Dannebaum R.O."/>
            <person name="Kuo R.C."/>
            <person name="Labutti K."/>
            <person name="Haridas S."/>
            <person name="Kuo A."/>
            <person name="Salamov A."/>
            <person name="Ahrendt S.R."/>
            <person name="Lipzen A."/>
            <person name="Sullivan W."/>
            <person name="Andreopoulos W.B."/>
            <person name="Clum A."/>
            <person name="Lindquist E."/>
            <person name="Daum C."/>
            <person name="Ramamoorthy G.K."/>
            <person name="Gryganskyi A."/>
            <person name="Culley D."/>
            <person name="Magnuson J.K."/>
            <person name="James T.Y."/>
            <person name="O'Malley M.A."/>
            <person name="Stajich J.E."/>
            <person name="Spatafora J.W."/>
            <person name="Visel A."/>
            <person name="Grigoriev I.V."/>
        </authorList>
    </citation>
    <scope>NUCLEOTIDE SEQUENCE [LARGE SCALE GENOMIC DNA]</scope>
    <source>
        <strain evidence="3 4">NRRL 3301</strain>
    </source>
</reference>
<dbReference type="Proteomes" id="UP000242146">
    <property type="component" value="Unassembled WGS sequence"/>
</dbReference>
<feature type="domain" description="C2H2-type" evidence="2">
    <location>
        <begin position="120"/>
        <end position="143"/>
    </location>
</feature>
<keyword evidence="4" id="KW-1185">Reference proteome</keyword>
<evidence type="ECO:0000259" key="2">
    <source>
        <dbReference type="PROSITE" id="PS00028"/>
    </source>
</evidence>
<feature type="compositionally biased region" description="Polar residues" evidence="1">
    <location>
        <begin position="176"/>
        <end position="185"/>
    </location>
</feature>
<evidence type="ECO:0000313" key="3">
    <source>
        <dbReference type="EMBL" id="ORX54599.1"/>
    </source>
</evidence>
<dbReference type="PANTHER" id="PTHR21354">
    <property type="entry name" value="ZINC FINGER PROTEIN 511"/>
    <property type="match status" value="1"/>
</dbReference>
<evidence type="ECO:0000313" key="4">
    <source>
        <dbReference type="Proteomes" id="UP000242146"/>
    </source>
</evidence>
<dbReference type="InterPro" id="IPR013087">
    <property type="entry name" value="Znf_C2H2_type"/>
</dbReference>
<dbReference type="STRING" id="101127.A0A1X2GIR3"/>
<feature type="region of interest" description="Disordered" evidence="1">
    <location>
        <begin position="172"/>
        <end position="198"/>
    </location>
</feature>
<dbReference type="EMBL" id="MCGT01000013">
    <property type="protein sequence ID" value="ORX54599.1"/>
    <property type="molecule type" value="Genomic_DNA"/>
</dbReference>
<dbReference type="OrthoDB" id="18440at2759"/>
<dbReference type="AlphaFoldDB" id="A0A1X2GIR3"/>
<sequence>MLSNLFTPTKIPFSDKNDYFKQGTIALRAYWLQHEHTEDMEIIQQEAQNLTSSISQTPIFCELSSCVKHNHYQPLAFPNLVAFELHDETYHRHICSECHRTFPSDRWLRLHCDELHNFACFVETCDKHFITPKMRRLHLIDKHQYPKFFPFRIVVTGTRSYEERQERIRLHHAQKTGGSPSSADATHNPPPSKDTMDVDDLTDRLSKIKIPSSISFGRGKAVAWHGRSRSRLANMDTHPL</sequence>
<organism evidence="3 4">
    <name type="scientific">Hesseltinella vesiculosa</name>
    <dbReference type="NCBI Taxonomy" id="101127"/>
    <lineage>
        <taxon>Eukaryota</taxon>
        <taxon>Fungi</taxon>
        <taxon>Fungi incertae sedis</taxon>
        <taxon>Mucoromycota</taxon>
        <taxon>Mucoromycotina</taxon>
        <taxon>Mucoromycetes</taxon>
        <taxon>Mucorales</taxon>
        <taxon>Cunninghamellaceae</taxon>
        <taxon>Hesseltinella</taxon>
    </lineage>
</organism>
<comment type="caution">
    <text evidence="3">The sequence shown here is derived from an EMBL/GenBank/DDBJ whole genome shotgun (WGS) entry which is preliminary data.</text>
</comment>
<accession>A0A1X2GIR3</accession>
<proteinExistence type="predicted"/>
<gene>
    <name evidence="3" type="ORF">DM01DRAFT_316836</name>
</gene>
<name>A0A1X2GIR3_9FUNG</name>
<dbReference type="PROSITE" id="PS00028">
    <property type="entry name" value="ZINC_FINGER_C2H2_1"/>
    <property type="match status" value="2"/>
</dbReference>
<dbReference type="InterPro" id="IPR039258">
    <property type="entry name" value="ZNF511"/>
</dbReference>
<protein>
    <recommendedName>
        <fullName evidence="2">C2H2-type domain-containing protein</fullName>
    </recommendedName>
</protein>
<feature type="domain" description="C2H2-type" evidence="2">
    <location>
        <begin position="95"/>
        <end position="116"/>
    </location>
</feature>